<dbReference type="Proteomes" id="UP000027446">
    <property type="component" value="Unassembled WGS sequence"/>
</dbReference>
<dbReference type="SUPFAM" id="SSF88946">
    <property type="entry name" value="Sigma2 domain of RNA polymerase sigma factors"/>
    <property type="match status" value="1"/>
</dbReference>
<feature type="domain" description="RNA polymerase sigma factor 70 region 4 type 2" evidence="6">
    <location>
        <begin position="135"/>
        <end position="185"/>
    </location>
</feature>
<dbReference type="Gene3D" id="1.10.1740.10">
    <property type="match status" value="1"/>
</dbReference>
<evidence type="ECO:0000256" key="1">
    <source>
        <dbReference type="ARBA" id="ARBA00010641"/>
    </source>
</evidence>
<name>A0A069E082_9PROT</name>
<dbReference type="InterPro" id="IPR007627">
    <property type="entry name" value="RNA_pol_sigma70_r2"/>
</dbReference>
<dbReference type="InterPro" id="IPR013249">
    <property type="entry name" value="RNA_pol_sigma70_r4_t2"/>
</dbReference>
<sequence length="191" mass="21816">MSKSNTKSLASKPDAMSAGTPLAVNGSGDFEQLYRVYWQDLCGHLRRMFGAGPPEPEDAVQAAFIRFAALEEPQRVRNPRAFLLVTARNIILDQKRRSGRHLDYAKAVLAENSGPQLDDLSPERVLIEKERFEVINEVFQTLPHKQQVILTLRRRYNYTYQQISNETGWSYGDVYRQMDKALASLSQALKR</sequence>
<evidence type="ECO:0000313" key="8">
    <source>
        <dbReference type="Proteomes" id="UP000027446"/>
    </source>
</evidence>
<dbReference type="NCBIfam" id="TIGR02937">
    <property type="entry name" value="sigma70-ECF"/>
    <property type="match status" value="1"/>
</dbReference>
<evidence type="ECO:0000256" key="3">
    <source>
        <dbReference type="ARBA" id="ARBA00023082"/>
    </source>
</evidence>
<accession>A0A069E082</accession>
<dbReference type="InterPro" id="IPR039425">
    <property type="entry name" value="RNA_pol_sigma-70-like"/>
</dbReference>
<dbReference type="Pfam" id="PF04542">
    <property type="entry name" value="Sigma70_r2"/>
    <property type="match status" value="1"/>
</dbReference>
<evidence type="ECO:0000259" key="5">
    <source>
        <dbReference type="Pfam" id="PF04542"/>
    </source>
</evidence>
<dbReference type="EMBL" id="ARYH01000005">
    <property type="protein sequence ID" value="KCZ82631.1"/>
    <property type="molecule type" value="Genomic_DNA"/>
</dbReference>
<feature type="domain" description="RNA polymerase sigma-70 region 2" evidence="5">
    <location>
        <begin position="33"/>
        <end position="100"/>
    </location>
</feature>
<dbReference type="InterPro" id="IPR014284">
    <property type="entry name" value="RNA_pol_sigma-70_dom"/>
</dbReference>
<dbReference type="SUPFAM" id="SSF88659">
    <property type="entry name" value="Sigma3 and sigma4 domains of RNA polymerase sigma factors"/>
    <property type="match status" value="1"/>
</dbReference>
<keyword evidence="3" id="KW-0731">Sigma factor</keyword>
<comment type="caution">
    <text evidence="7">The sequence shown here is derived from an EMBL/GenBank/DDBJ whole genome shotgun (WGS) entry which is preliminary data.</text>
</comment>
<dbReference type="PANTHER" id="PTHR43133:SF63">
    <property type="entry name" value="RNA POLYMERASE SIGMA FACTOR FECI-RELATED"/>
    <property type="match status" value="1"/>
</dbReference>
<dbReference type="GO" id="GO:0006352">
    <property type="term" value="P:DNA-templated transcription initiation"/>
    <property type="evidence" value="ECO:0007669"/>
    <property type="project" value="InterPro"/>
</dbReference>
<dbReference type="PANTHER" id="PTHR43133">
    <property type="entry name" value="RNA POLYMERASE ECF-TYPE SIGMA FACTO"/>
    <property type="match status" value="1"/>
</dbReference>
<organism evidence="7 8">
    <name type="scientific">Hyphomonas adhaerens MHS-3</name>
    <dbReference type="NCBI Taxonomy" id="1280949"/>
    <lineage>
        <taxon>Bacteria</taxon>
        <taxon>Pseudomonadati</taxon>
        <taxon>Pseudomonadota</taxon>
        <taxon>Alphaproteobacteria</taxon>
        <taxon>Hyphomonadales</taxon>
        <taxon>Hyphomonadaceae</taxon>
        <taxon>Hyphomonas</taxon>
    </lineage>
</organism>
<reference evidence="7 8" key="1">
    <citation type="journal article" date="2014" name="Antonie Van Leeuwenhoek">
        <title>Hyphomonas beringensis sp. nov. and Hyphomonas chukchiensis sp. nov., isolated from surface seawater of the Bering Sea and Chukchi Sea.</title>
        <authorList>
            <person name="Li C."/>
            <person name="Lai Q."/>
            <person name="Li G."/>
            <person name="Dong C."/>
            <person name="Wang J."/>
            <person name="Liao Y."/>
            <person name="Shao Z."/>
        </authorList>
    </citation>
    <scope>NUCLEOTIDE SEQUENCE [LARGE SCALE GENOMIC DNA]</scope>
    <source>
        <strain evidence="7 8">MHS-3</strain>
    </source>
</reference>
<gene>
    <name evidence="7" type="ORF">HAD_17431</name>
</gene>
<protein>
    <submittedName>
        <fullName evidence="7">ECF subfamily RNA polymerase sigma factor</fullName>
    </submittedName>
</protein>
<dbReference type="GO" id="GO:0003677">
    <property type="term" value="F:DNA binding"/>
    <property type="evidence" value="ECO:0007669"/>
    <property type="project" value="InterPro"/>
</dbReference>
<dbReference type="AlphaFoldDB" id="A0A069E082"/>
<keyword evidence="4" id="KW-0804">Transcription</keyword>
<dbReference type="GO" id="GO:0016987">
    <property type="term" value="F:sigma factor activity"/>
    <property type="evidence" value="ECO:0007669"/>
    <property type="project" value="UniProtKB-KW"/>
</dbReference>
<dbReference type="PATRIC" id="fig|1280949.3.peg.3534"/>
<dbReference type="RefSeq" id="WP_084332055.1">
    <property type="nucleotide sequence ID" value="NZ_ARYH01000005.1"/>
</dbReference>
<keyword evidence="8" id="KW-1185">Reference proteome</keyword>
<proteinExistence type="inferred from homology"/>
<dbReference type="InterPro" id="IPR013325">
    <property type="entry name" value="RNA_pol_sigma_r2"/>
</dbReference>
<dbReference type="Pfam" id="PF08281">
    <property type="entry name" value="Sigma70_r4_2"/>
    <property type="match status" value="1"/>
</dbReference>
<dbReference type="eggNOG" id="COG1595">
    <property type="taxonomic scope" value="Bacteria"/>
</dbReference>
<dbReference type="InterPro" id="IPR013324">
    <property type="entry name" value="RNA_pol_sigma_r3/r4-like"/>
</dbReference>
<keyword evidence="2" id="KW-0805">Transcription regulation</keyword>
<dbReference type="InterPro" id="IPR036388">
    <property type="entry name" value="WH-like_DNA-bd_sf"/>
</dbReference>
<dbReference type="OrthoDB" id="7620544at2"/>
<evidence type="ECO:0000313" key="7">
    <source>
        <dbReference type="EMBL" id="KCZ82631.1"/>
    </source>
</evidence>
<evidence type="ECO:0000256" key="2">
    <source>
        <dbReference type="ARBA" id="ARBA00023015"/>
    </source>
</evidence>
<dbReference type="Gene3D" id="1.10.10.10">
    <property type="entry name" value="Winged helix-like DNA-binding domain superfamily/Winged helix DNA-binding domain"/>
    <property type="match status" value="1"/>
</dbReference>
<comment type="similarity">
    <text evidence="1">Belongs to the sigma-70 factor family. ECF subfamily.</text>
</comment>
<evidence type="ECO:0000259" key="6">
    <source>
        <dbReference type="Pfam" id="PF08281"/>
    </source>
</evidence>
<dbReference type="STRING" id="1280949.HAD_17431"/>
<evidence type="ECO:0000256" key="4">
    <source>
        <dbReference type="ARBA" id="ARBA00023163"/>
    </source>
</evidence>